<reference evidence="3" key="1">
    <citation type="journal article" date="2020" name="mSystems">
        <title>Genome- and Community-Level Interaction Insights into Carbon Utilization and Element Cycling Functions of Hydrothermarchaeota in Hydrothermal Sediment.</title>
        <authorList>
            <person name="Zhou Z."/>
            <person name="Liu Y."/>
            <person name="Xu W."/>
            <person name="Pan J."/>
            <person name="Luo Z.H."/>
            <person name="Li M."/>
        </authorList>
    </citation>
    <scope>NUCLEOTIDE SEQUENCE [LARGE SCALE GENOMIC DNA]</scope>
    <source>
        <strain evidence="3">HyVt-493</strain>
    </source>
</reference>
<keyword evidence="1" id="KW-0175">Coiled coil</keyword>
<sequence length="207" mass="23080">MIGIFLVQIATIVLIFLSPDLEGYAWLRLAFPLLMVDVFAAFWFQSIAKDKNKDELANLKDEYVKEKTQREDSYSAEKANLNDNYLKEKAKIQLNAERAKTKLVKQTQKQIAREAKVTHSKANFKVGATFAAAIGVGALMLLIELFTFGLMTLTTAGGAMGGYYLRAKRESKGEALLSKEQLKVISVDKAGESLTKERKLLGRLLGR</sequence>
<comment type="caution">
    <text evidence="3">The sequence shown here is derived from an EMBL/GenBank/DDBJ whole genome shotgun (WGS) entry which is preliminary data.</text>
</comment>
<keyword evidence="2" id="KW-0812">Transmembrane</keyword>
<evidence type="ECO:0000256" key="1">
    <source>
        <dbReference type="SAM" id="Coils"/>
    </source>
</evidence>
<protein>
    <submittedName>
        <fullName evidence="3">Uncharacterized protein</fullName>
    </submittedName>
</protein>
<dbReference type="EMBL" id="DRMS01000429">
    <property type="protein sequence ID" value="HFC93405.1"/>
    <property type="molecule type" value="Genomic_DNA"/>
</dbReference>
<evidence type="ECO:0000313" key="3">
    <source>
        <dbReference type="EMBL" id="HFC93405.1"/>
    </source>
</evidence>
<name>A0A7V2T1F9_LEUMU</name>
<dbReference type="AlphaFoldDB" id="A0A7V2T1F9"/>
<organism evidence="3">
    <name type="scientific">Leucothrix mucor</name>
    <dbReference type="NCBI Taxonomy" id="45248"/>
    <lineage>
        <taxon>Bacteria</taxon>
        <taxon>Pseudomonadati</taxon>
        <taxon>Pseudomonadota</taxon>
        <taxon>Gammaproteobacteria</taxon>
        <taxon>Thiotrichales</taxon>
        <taxon>Thiotrichaceae</taxon>
        <taxon>Leucothrix</taxon>
    </lineage>
</organism>
<dbReference type="Proteomes" id="UP000885750">
    <property type="component" value="Unassembled WGS sequence"/>
</dbReference>
<feature type="transmembrane region" description="Helical" evidence="2">
    <location>
        <begin position="25"/>
        <end position="44"/>
    </location>
</feature>
<feature type="transmembrane region" description="Helical" evidence="2">
    <location>
        <begin position="122"/>
        <end position="142"/>
    </location>
</feature>
<feature type="coiled-coil region" evidence="1">
    <location>
        <begin position="49"/>
        <end position="109"/>
    </location>
</feature>
<proteinExistence type="predicted"/>
<keyword evidence="2" id="KW-0472">Membrane</keyword>
<evidence type="ECO:0000256" key="2">
    <source>
        <dbReference type="SAM" id="Phobius"/>
    </source>
</evidence>
<gene>
    <name evidence="3" type="ORF">ENJ51_11405</name>
</gene>
<keyword evidence="2" id="KW-1133">Transmembrane helix</keyword>
<accession>A0A7V2T1F9</accession>